<dbReference type="PANTHER" id="PTHR18966">
    <property type="entry name" value="IONOTROPIC GLUTAMATE RECEPTOR"/>
    <property type="match status" value="1"/>
</dbReference>
<accession>A0A0F9NV69</accession>
<feature type="transmembrane region" description="Helical" evidence="10">
    <location>
        <begin position="201"/>
        <end position="226"/>
    </location>
</feature>
<evidence type="ECO:0000256" key="7">
    <source>
        <dbReference type="ARBA" id="ARBA00023170"/>
    </source>
</evidence>
<comment type="subcellular location">
    <subcellularLocation>
        <location evidence="1">Membrane</location>
        <topology evidence="1">Multi-pass membrane protein</topology>
    </subcellularLocation>
</comment>
<evidence type="ECO:0000256" key="1">
    <source>
        <dbReference type="ARBA" id="ARBA00004141"/>
    </source>
</evidence>
<evidence type="ECO:0000256" key="2">
    <source>
        <dbReference type="ARBA" id="ARBA00022448"/>
    </source>
</evidence>
<feature type="transmembrane region" description="Helical" evidence="10">
    <location>
        <begin position="171"/>
        <end position="189"/>
    </location>
</feature>
<evidence type="ECO:0000259" key="12">
    <source>
        <dbReference type="SMART" id="SM00079"/>
    </source>
</evidence>
<keyword evidence="8" id="KW-0325">Glycoprotein</keyword>
<dbReference type="InterPro" id="IPR001320">
    <property type="entry name" value="Iontro_rcpt_C"/>
</dbReference>
<dbReference type="Gene3D" id="3.40.190.10">
    <property type="entry name" value="Periplasmic binding protein-like II"/>
    <property type="match status" value="2"/>
</dbReference>
<evidence type="ECO:0000259" key="11">
    <source>
        <dbReference type="SMART" id="SM00062"/>
    </source>
</evidence>
<evidence type="ECO:0000256" key="4">
    <source>
        <dbReference type="ARBA" id="ARBA00022989"/>
    </source>
</evidence>
<feature type="domain" description="Solute-binding protein family 3/N-terminal" evidence="11">
    <location>
        <begin position="26"/>
        <end position="351"/>
    </location>
</feature>
<evidence type="ECO:0000256" key="9">
    <source>
        <dbReference type="ARBA" id="ARBA00023303"/>
    </source>
</evidence>
<keyword evidence="5" id="KW-0406">Ion transport</keyword>
<dbReference type="Pfam" id="PF00497">
    <property type="entry name" value="SBP_bac_3"/>
    <property type="match status" value="1"/>
</dbReference>
<dbReference type="AlphaFoldDB" id="A0A0F9NV69"/>
<dbReference type="EMBL" id="LAZR01007449">
    <property type="protein sequence ID" value="KKM85192.1"/>
    <property type="molecule type" value="Genomic_DNA"/>
</dbReference>
<keyword evidence="9" id="KW-0407">Ion channel</keyword>
<feature type="domain" description="Ionotropic glutamate receptor C-terminal" evidence="12">
    <location>
        <begin position="26"/>
        <end position="349"/>
    </location>
</feature>
<keyword evidence="6 10" id="KW-0472">Membrane</keyword>
<evidence type="ECO:0000256" key="5">
    <source>
        <dbReference type="ARBA" id="ARBA00023065"/>
    </source>
</evidence>
<organism evidence="13">
    <name type="scientific">marine sediment metagenome</name>
    <dbReference type="NCBI Taxonomy" id="412755"/>
    <lineage>
        <taxon>unclassified sequences</taxon>
        <taxon>metagenomes</taxon>
        <taxon>ecological metagenomes</taxon>
    </lineage>
</organism>
<evidence type="ECO:0000256" key="3">
    <source>
        <dbReference type="ARBA" id="ARBA00022692"/>
    </source>
</evidence>
<evidence type="ECO:0000256" key="6">
    <source>
        <dbReference type="ARBA" id="ARBA00023136"/>
    </source>
</evidence>
<dbReference type="SUPFAM" id="SSF53850">
    <property type="entry name" value="Periplasmic binding protein-like II"/>
    <property type="match status" value="1"/>
</dbReference>
<proteinExistence type="predicted"/>
<dbReference type="Gene3D" id="1.10.287.70">
    <property type="match status" value="1"/>
</dbReference>
<dbReference type="SMART" id="SM00062">
    <property type="entry name" value="PBPb"/>
    <property type="match status" value="1"/>
</dbReference>
<dbReference type="GO" id="GO:0016020">
    <property type="term" value="C:membrane"/>
    <property type="evidence" value="ECO:0007669"/>
    <property type="project" value="UniProtKB-SubCell"/>
</dbReference>
<dbReference type="SMART" id="SM00079">
    <property type="entry name" value="PBPe"/>
    <property type="match status" value="1"/>
</dbReference>
<evidence type="ECO:0000256" key="8">
    <source>
        <dbReference type="ARBA" id="ARBA00023180"/>
    </source>
</evidence>
<evidence type="ECO:0000313" key="13">
    <source>
        <dbReference type="EMBL" id="KKM85192.1"/>
    </source>
</evidence>
<protein>
    <recommendedName>
        <fullName evidence="14">Solute-binding protein family 3/N-terminal domain-containing protein</fullName>
    </recommendedName>
</protein>
<keyword evidence="4 10" id="KW-1133">Transmembrane helix</keyword>
<evidence type="ECO:0000256" key="10">
    <source>
        <dbReference type="SAM" id="Phobius"/>
    </source>
</evidence>
<feature type="transmembrane region" description="Helical" evidence="10">
    <location>
        <begin position="132"/>
        <end position="155"/>
    </location>
</feature>
<comment type="caution">
    <text evidence="13">The sequence shown here is derived from an EMBL/GenBank/DDBJ whole genome shotgun (WGS) entry which is preliminary data.</text>
</comment>
<keyword evidence="7" id="KW-0675">Receptor</keyword>
<dbReference type="SUPFAM" id="SSF81324">
    <property type="entry name" value="Voltage-gated potassium channels"/>
    <property type="match status" value="1"/>
</dbReference>
<keyword evidence="3 10" id="KW-0812">Transmembrane</keyword>
<reference evidence="13" key="1">
    <citation type="journal article" date="2015" name="Nature">
        <title>Complex archaea that bridge the gap between prokaryotes and eukaryotes.</title>
        <authorList>
            <person name="Spang A."/>
            <person name="Saw J.H."/>
            <person name="Jorgensen S.L."/>
            <person name="Zaremba-Niedzwiedzka K."/>
            <person name="Martijn J."/>
            <person name="Lind A.E."/>
            <person name="van Eijk R."/>
            <person name="Schleper C."/>
            <person name="Guy L."/>
            <person name="Ettema T.J."/>
        </authorList>
    </citation>
    <scope>NUCLEOTIDE SEQUENCE</scope>
</reference>
<name>A0A0F9NV69_9ZZZZ</name>
<sequence>MSKKYLFFFCILLSLHLDAQIARDSVLKIGYAGSKPFVMADDQAKGIAPDIWKEIAFNAGLNYKFKPYASISEGIVAVQSGELNALIGPITINSERATNVSFSQPFFDTEMGILAPIMEQSLWDRIEPLFSLNFLIAVLSFMLLLTFVGLMFWLVEGRKYPEDYGHKPSKGIGSGIWLALVTMTTVGYGDMAPKTTAGRVVIGSWMIISLIMATSFIAGIATTLSLTGQSEKTITQLGQLEGKKVAVPNYKKMLENFKAVGGIPITVDHVEDGYTLLVEGKVDALVYDIVPLTYLINTEPNPDFKLSKRNINPQHYGFVFPLNSELRHTVNLELLRLKESSEIDQIITGYVQ</sequence>
<gene>
    <name evidence="13" type="ORF">LCGC14_1291490</name>
</gene>
<keyword evidence="2" id="KW-0813">Transport</keyword>
<evidence type="ECO:0008006" key="14">
    <source>
        <dbReference type="Google" id="ProtNLM"/>
    </source>
</evidence>
<dbReference type="InterPro" id="IPR001638">
    <property type="entry name" value="Solute-binding_3/MltF_N"/>
</dbReference>
<dbReference type="GO" id="GO:0015276">
    <property type="term" value="F:ligand-gated monoatomic ion channel activity"/>
    <property type="evidence" value="ECO:0007669"/>
    <property type="project" value="InterPro"/>
</dbReference>
<dbReference type="InterPro" id="IPR015683">
    <property type="entry name" value="Ionotropic_Glu_rcpt"/>
</dbReference>
<dbReference type="Pfam" id="PF00060">
    <property type="entry name" value="Lig_chan"/>
    <property type="match status" value="1"/>
</dbReference>